<evidence type="ECO:0000313" key="5">
    <source>
        <dbReference type="Proteomes" id="UP001441944"/>
    </source>
</evidence>
<evidence type="ECO:0000259" key="3">
    <source>
        <dbReference type="Pfam" id="PF01051"/>
    </source>
</evidence>
<dbReference type="Pfam" id="PF21205">
    <property type="entry name" value="Rep3_C"/>
    <property type="match status" value="1"/>
</dbReference>
<dbReference type="RefSeq" id="WP_353402600.1">
    <property type="nucleotide sequence ID" value="NZ_BAABWU010000026.1"/>
</dbReference>
<comment type="similarity">
    <text evidence="1">Belongs to the initiator RepB protein family.</text>
</comment>
<dbReference type="SUPFAM" id="SSF46785">
    <property type="entry name" value="Winged helix' DNA-binding domain"/>
    <property type="match status" value="1"/>
</dbReference>
<name>A0ABQ0AS09_9RHOB</name>
<evidence type="ECO:0000256" key="1">
    <source>
        <dbReference type="ARBA" id="ARBA00038283"/>
    </source>
</evidence>
<organism evidence="4 5">
    <name type="scientific">Pseudophaeobacter arcticus</name>
    <dbReference type="NCBI Taxonomy" id="385492"/>
    <lineage>
        <taxon>Bacteria</taxon>
        <taxon>Pseudomonadati</taxon>
        <taxon>Pseudomonadota</taxon>
        <taxon>Alphaproteobacteria</taxon>
        <taxon>Rhodobacterales</taxon>
        <taxon>Paracoccaceae</taxon>
        <taxon>Pseudophaeobacter</taxon>
    </lineage>
</organism>
<comment type="caution">
    <text evidence="4">The sequence shown here is derived from an EMBL/GenBank/DDBJ whole genome shotgun (WGS) entry which is preliminary data.</text>
</comment>
<dbReference type="InterPro" id="IPR036390">
    <property type="entry name" value="WH_DNA-bd_sf"/>
</dbReference>
<evidence type="ECO:0000256" key="2">
    <source>
        <dbReference type="SAM" id="MobiDB-lite"/>
    </source>
</evidence>
<dbReference type="InterPro" id="IPR000525">
    <property type="entry name" value="Initiator_Rep_WH1"/>
</dbReference>
<protein>
    <recommendedName>
        <fullName evidence="3">Initiator Rep protein WH1 domain-containing protein</fullName>
    </recommendedName>
</protein>
<dbReference type="Proteomes" id="UP001441944">
    <property type="component" value="Unassembled WGS sequence"/>
</dbReference>
<feature type="region of interest" description="Disordered" evidence="2">
    <location>
        <begin position="277"/>
        <end position="303"/>
    </location>
</feature>
<gene>
    <name evidence="4" type="ORF">NBRC116598_40990</name>
</gene>
<dbReference type="InterPro" id="IPR036388">
    <property type="entry name" value="WH-like_DNA-bd_sf"/>
</dbReference>
<accession>A0ABQ0AS09</accession>
<dbReference type="EMBL" id="BAABWU010000026">
    <property type="protein sequence ID" value="GAA6198654.1"/>
    <property type="molecule type" value="Genomic_DNA"/>
</dbReference>
<proteinExistence type="inferred from homology"/>
<keyword evidence="5" id="KW-1185">Reference proteome</keyword>
<dbReference type="Pfam" id="PF01051">
    <property type="entry name" value="Rep3_N"/>
    <property type="match status" value="1"/>
</dbReference>
<dbReference type="Gene3D" id="1.10.10.10">
    <property type="entry name" value="Winged helix-like DNA-binding domain superfamily/Winged helix DNA-binding domain"/>
    <property type="match status" value="1"/>
</dbReference>
<sequence>MSDANRPNTNFSDAHRTLTLQPAMGEMIKPSELIEIKGASGLTLADRRLYNILLQQAFGPELGEEGRRFEIALSDLRDTHDSNDRLTQSIESLMRTVVSIAREDGSTDRVQLLGWNNLADPKRAHGTLKYSIPPELAVLLKDSRVFAKLELEVLKAFSSKYALALYEAVSRRVRLKHVIMESFTLEDFRELIGVEEGKLKTFGNLNQYAIKPALLEINALAYFNVTVAPTKTGRRVTGVIVGWGMKDIDARKQAYAELQRPKAGRKARIDGSTEEIAKPGYHQDQFPGLGDSVPGGPVLEDLD</sequence>
<evidence type="ECO:0000313" key="4">
    <source>
        <dbReference type="EMBL" id="GAA6198654.1"/>
    </source>
</evidence>
<reference evidence="4 5" key="1">
    <citation type="submission" date="2024-04" db="EMBL/GenBank/DDBJ databases">
        <title>Draft genome sequence of Pseudophaeobacter arcticus NBRC 116598.</title>
        <authorList>
            <person name="Miyakawa T."/>
            <person name="Kusuya Y."/>
            <person name="Miura T."/>
        </authorList>
    </citation>
    <scope>NUCLEOTIDE SEQUENCE [LARGE SCALE GENOMIC DNA]</scope>
    <source>
        <strain evidence="4 5">SU-CL00105</strain>
    </source>
</reference>
<feature type="domain" description="Initiator Rep protein WH1" evidence="3">
    <location>
        <begin position="28"/>
        <end position="168"/>
    </location>
</feature>